<dbReference type="PANTHER" id="PTHR21600">
    <property type="entry name" value="MITOCHONDRIAL RNA PSEUDOURIDINE SYNTHASE"/>
    <property type="match status" value="1"/>
</dbReference>
<proteinExistence type="inferred from homology"/>
<dbReference type="RefSeq" id="WP_235075433.1">
    <property type="nucleotide sequence ID" value="NZ_CBLX010000023.1"/>
</dbReference>
<dbReference type="Proteomes" id="UP000027583">
    <property type="component" value="Unassembled WGS sequence"/>
</dbReference>
<organism evidence="4 5">
    <name type="scientific">Asaia bogorensis</name>
    <dbReference type="NCBI Taxonomy" id="91915"/>
    <lineage>
        <taxon>Bacteria</taxon>
        <taxon>Pseudomonadati</taxon>
        <taxon>Pseudomonadota</taxon>
        <taxon>Alphaproteobacteria</taxon>
        <taxon>Acetobacterales</taxon>
        <taxon>Acetobacteraceae</taxon>
        <taxon>Asaia</taxon>
    </lineage>
</organism>
<dbReference type="PROSITE" id="PS01129">
    <property type="entry name" value="PSI_RLU"/>
    <property type="match status" value="1"/>
</dbReference>
<dbReference type="GO" id="GO:0140098">
    <property type="term" value="F:catalytic activity, acting on RNA"/>
    <property type="evidence" value="ECO:0007669"/>
    <property type="project" value="UniProtKB-ARBA"/>
</dbReference>
<dbReference type="GO" id="GO:0000455">
    <property type="term" value="P:enzyme-directed rRNA pseudouridine synthesis"/>
    <property type="evidence" value="ECO:0007669"/>
    <property type="project" value="TreeGrafter"/>
</dbReference>
<dbReference type="Gene3D" id="3.30.2350.10">
    <property type="entry name" value="Pseudouridine synthase"/>
    <property type="match status" value="1"/>
</dbReference>
<dbReference type="GO" id="GO:0003723">
    <property type="term" value="F:RNA binding"/>
    <property type="evidence" value="ECO:0007669"/>
    <property type="project" value="InterPro"/>
</dbReference>
<protein>
    <submittedName>
        <fullName evidence="4">Ribosomal large subunit pseudouridine synthase C</fullName>
        <ecNumber evidence="4">4.2.1.70</ecNumber>
    </submittedName>
</protein>
<dbReference type="Pfam" id="PF00849">
    <property type="entry name" value="PseudoU_synth_2"/>
    <property type="match status" value="1"/>
</dbReference>
<dbReference type="eggNOG" id="COG0564">
    <property type="taxonomic scope" value="Bacteria"/>
</dbReference>
<dbReference type="EC" id="4.2.1.70" evidence="4"/>
<reference evidence="4 5" key="2">
    <citation type="journal article" date="2014" name="PLoS ONE">
        <title>Evolution of mitochondria reconstructed from the energy metabolism of living bacteria.</title>
        <authorList>
            <person name="Degli Esposti M."/>
            <person name="Chouaia B."/>
            <person name="Comandatore F."/>
            <person name="Crotti E."/>
            <person name="Sassera D."/>
            <person name="Lievens P.M."/>
            <person name="Daffonchio D."/>
            <person name="Bandi C."/>
        </authorList>
    </citation>
    <scope>NUCLEOTIDE SEQUENCE [LARGE SCALE GENOMIC DNA]</scope>
    <source>
        <strain evidence="4 5">SF2.1</strain>
    </source>
</reference>
<dbReference type="AlphaFoldDB" id="A0A060QLV6"/>
<gene>
    <name evidence="4" type="ORF">ASAP_2617</name>
</gene>
<evidence type="ECO:0000313" key="4">
    <source>
        <dbReference type="EMBL" id="CDG40662.1"/>
    </source>
</evidence>
<evidence type="ECO:0000313" key="5">
    <source>
        <dbReference type="Proteomes" id="UP000027583"/>
    </source>
</evidence>
<accession>A0A060QLV6</accession>
<dbReference type="EMBL" id="CBLX010000023">
    <property type="protein sequence ID" value="CDG40662.1"/>
    <property type="molecule type" value="Genomic_DNA"/>
</dbReference>
<comment type="caution">
    <text evidence="4">The sequence shown here is derived from an EMBL/GenBank/DDBJ whole genome shotgun (WGS) entry which is preliminary data.</text>
</comment>
<dbReference type="CDD" id="cd02869">
    <property type="entry name" value="PseudoU_synth_RluA_like"/>
    <property type="match status" value="1"/>
</dbReference>
<sequence length="229" mass="25312">MPDRPMTDHAISDRFPYPVLYESPRLVVIDKPAGLPVHPGPKARHSVEALFPLLSRRKDGPWLVHRLDTDTSGCLMIALRKQALVEAQALFASGNVRKTYWAVVHRGPTENEGLIDAPLRKVSTQAGWHMETHPEGQSARTSWRVLSRGRTHALLELTLLAGRTHQARVHCALLGCPILGDERYGGGQGALHLMSRSLDLSLRDDQVSARATPPGFMRESCQAFGLELP</sequence>
<evidence type="ECO:0000259" key="3">
    <source>
        <dbReference type="Pfam" id="PF00849"/>
    </source>
</evidence>
<name>A0A060QLV6_9PROT</name>
<dbReference type="InterPro" id="IPR006145">
    <property type="entry name" value="PsdUridine_synth_RsuA/RluA"/>
</dbReference>
<dbReference type="InterPro" id="IPR020103">
    <property type="entry name" value="PsdUridine_synth_cat_dom_sf"/>
</dbReference>
<comment type="similarity">
    <text evidence="1">Belongs to the pseudouridine synthase RluA family.</text>
</comment>
<keyword evidence="4" id="KW-0456">Lyase</keyword>
<keyword evidence="2" id="KW-0413">Isomerase</keyword>
<evidence type="ECO:0000256" key="2">
    <source>
        <dbReference type="ARBA" id="ARBA00023235"/>
    </source>
</evidence>
<dbReference type="InterPro" id="IPR006224">
    <property type="entry name" value="PsdUridine_synth_RluA-like_CS"/>
</dbReference>
<evidence type="ECO:0000256" key="1">
    <source>
        <dbReference type="ARBA" id="ARBA00010876"/>
    </source>
</evidence>
<reference evidence="4 5" key="1">
    <citation type="journal article" date="2014" name="Genome Biol. Evol.">
        <title>Acetic acid bacteria genomes reveal functional traits for adaptation to life in insect guts.</title>
        <authorList>
            <person name="Chouaia B."/>
            <person name="Gaiarsa S."/>
            <person name="Crotti E."/>
            <person name="Comandatore F."/>
            <person name="Degli Esposti M."/>
            <person name="Ricci I."/>
            <person name="Alma A."/>
            <person name="Favia G."/>
            <person name="Bandi C."/>
            <person name="Daffonchio D."/>
        </authorList>
    </citation>
    <scope>NUCLEOTIDE SEQUENCE [LARGE SCALE GENOMIC DNA]</scope>
    <source>
        <strain evidence="4 5">SF2.1</strain>
    </source>
</reference>
<dbReference type="GO" id="GO:0004730">
    <property type="term" value="F:pseudouridylate synthase activity"/>
    <property type="evidence" value="ECO:0007669"/>
    <property type="project" value="UniProtKB-EC"/>
</dbReference>
<dbReference type="SUPFAM" id="SSF55120">
    <property type="entry name" value="Pseudouridine synthase"/>
    <property type="match status" value="1"/>
</dbReference>
<dbReference type="GO" id="GO:0009982">
    <property type="term" value="F:pseudouridine synthase activity"/>
    <property type="evidence" value="ECO:0007669"/>
    <property type="project" value="InterPro"/>
</dbReference>
<feature type="domain" description="Pseudouridine synthase RsuA/RluA-like" evidence="3">
    <location>
        <begin position="26"/>
        <end position="172"/>
    </location>
</feature>
<dbReference type="InterPro" id="IPR050188">
    <property type="entry name" value="RluA_PseudoU_synthase"/>
</dbReference>
<dbReference type="PANTHER" id="PTHR21600:SF44">
    <property type="entry name" value="RIBOSOMAL LARGE SUBUNIT PSEUDOURIDINE SYNTHASE D"/>
    <property type="match status" value="1"/>
</dbReference>